<dbReference type="Proteomes" id="UP000663828">
    <property type="component" value="Unassembled WGS sequence"/>
</dbReference>
<dbReference type="AlphaFoldDB" id="A0A816FP24"/>
<proteinExistence type="predicted"/>
<dbReference type="EMBL" id="CAJNOJ010000197">
    <property type="protein sequence ID" value="CAF1277174.1"/>
    <property type="molecule type" value="Genomic_DNA"/>
</dbReference>
<accession>A0A816FP24</accession>
<evidence type="ECO:0000313" key="2">
    <source>
        <dbReference type="EMBL" id="CAF1664028.1"/>
    </source>
</evidence>
<dbReference type="EMBL" id="CAJNOR010011837">
    <property type="protein sequence ID" value="CAF1664028.1"/>
    <property type="molecule type" value="Genomic_DNA"/>
</dbReference>
<dbReference type="OrthoDB" id="10619277at2759"/>
<evidence type="ECO:0000313" key="3">
    <source>
        <dbReference type="Proteomes" id="UP000663828"/>
    </source>
</evidence>
<reference evidence="2" key="1">
    <citation type="submission" date="2021-02" db="EMBL/GenBank/DDBJ databases">
        <authorList>
            <person name="Nowell W R."/>
        </authorList>
    </citation>
    <scope>NUCLEOTIDE SEQUENCE</scope>
</reference>
<comment type="caution">
    <text evidence="2">The sequence shown here is derived from an EMBL/GenBank/DDBJ whole genome shotgun (WGS) entry which is preliminary data.</text>
</comment>
<sequence length="138" mass="16004">MSATSSTAPTVNPALIANQDYHTGIQPYFLLPIQFLFYDFSLRFWDKAVYNTWFLPGELIEVIKIEDDDEEEESISTSSRNFLTISTIYILQELKKFSYKTTTKKKVPTFDLFDVFFSVLPLLAHTIWYCIVQSSCES</sequence>
<keyword evidence="3" id="KW-1185">Reference proteome</keyword>
<evidence type="ECO:0000313" key="1">
    <source>
        <dbReference type="EMBL" id="CAF1277174.1"/>
    </source>
</evidence>
<dbReference type="Proteomes" id="UP000663852">
    <property type="component" value="Unassembled WGS sequence"/>
</dbReference>
<gene>
    <name evidence="1" type="ORF">EDS130_LOCUS29341</name>
    <name evidence="2" type="ORF">XAT740_LOCUS57427</name>
</gene>
<protein>
    <submittedName>
        <fullName evidence="2">Uncharacterized protein</fullName>
    </submittedName>
</protein>
<name>A0A816FP24_ADIRI</name>
<organism evidence="2 3">
    <name type="scientific">Adineta ricciae</name>
    <name type="common">Rotifer</name>
    <dbReference type="NCBI Taxonomy" id="249248"/>
    <lineage>
        <taxon>Eukaryota</taxon>
        <taxon>Metazoa</taxon>
        <taxon>Spiralia</taxon>
        <taxon>Gnathifera</taxon>
        <taxon>Rotifera</taxon>
        <taxon>Eurotatoria</taxon>
        <taxon>Bdelloidea</taxon>
        <taxon>Adinetida</taxon>
        <taxon>Adinetidae</taxon>
        <taxon>Adineta</taxon>
    </lineage>
</organism>